<dbReference type="Proteomes" id="UP000597886">
    <property type="component" value="Unassembled WGS sequence"/>
</dbReference>
<feature type="region of interest" description="Disordered" evidence="1">
    <location>
        <begin position="1"/>
        <end position="25"/>
    </location>
</feature>
<reference evidence="2" key="1">
    <citation type="submission" date="2019-12" db="EMBL/GenBank/DDBJ databases">
        <title>Ruegeria JWLKs population differentiation of coral mucus and skeleton niches.</title>
        <authorList>
            <person name="Luo D."/>
        </authorList>
    </citation>
    <scope>NUCLEOTIDE SEQUENCE</scope>
    <source>
        <strain evidence="2">HKCCD6181</strain>
    </source>
</reference>
<protein>
    <submittedName>
        <fullName evidence="2">Uncharacterized protein</fullName>
    </submittedName>
</protein>
<sequence>MYEDYEKSLHAPLKWRTMESPPQELDEKKLDAAIADLLNEQRQSEDQKAAMLRPEFPQLLPQEDVSAQAALKENRLSAILRQKWAELSGAA</sequence>
<name>A0AA90Z4A1_9RHOB</name>
<gene>
    <name evidence="2" type="ORF">GS634_16920</name>
</gene>
<comment type="caution">
    <text evidence="2">The sequence shown here is derived from an EMBL/GenBank/DDBJ whole genome shotgun (WGS) entry which is preliminary data.</text>
</comment>
<organism evidence="2 3">
    <name type="scientific">Ruegeria atlantica</name>
    <dbReference type="NCBI Taxonomy" id="81569"/>
    <lineage>
        <taxon>Bacteria</taxon>
        <taxon>Pseudomonadati</taxon>
        <taxon>Pseudomonadota</taxon>
        <taxon>Alphaproteobacteria</taxon>
        <taxon>Rhodobacterales</taxon>
        <taxon>Roseobacteraceae</taxon>
        <taxon>Ruegeria</taxon>
    </lineage>
</organism>
<dbReference type="AlphaFoldDB" id="A0AA90Z4A1"/>
<evidence type="ECO:0000313" key="2">
    <source>
        <dbReference type="EMBL" id="NOE19807.1"/>
    </source>
</evidence>
<evidence type="ECO:0000256" key="1">
    <source>
        <dbReference type="SAM" id="MobiDB-lite"/>
    </source>
</evidence>
<dbReference type="EMBL" id="WVRA01000007">
    <property type="protein sequence ID" value="NOE19807.1"/>
    <property type="molecule type" value="Genomic_DNA"/>
</dbReference>
<evidence type="ECO:0000313" key="3">
    <source>
        <dbReference type="Proteomes" id="UP000597886"/>
    </source>
</evidence>
<proteinExistence type="predicted"/>
<accession>A0AA90Z4A1</accession>